<dbReference type="AlphaFoldDB" id="A0ABD2NW18"/>
<reference evidence="2 3" key="1">
    <citation type="journal article" date="2021" name="BMC Biol.">
        <title>Horizontally acquired antibacterial genes associated with adaptive radiation of ladybird beetles.</title>
        <authorList>
            <person name="Li H.S."/>
            <person name="Tang X.F."/>
            <person name="Huang Y.H."/>
            <person name="Xu Z.Y."/>
            <person name="Chen M.L."/>
            <person name="Du X.Y."/>
            <person name="Qiu B.Y."/>
            <person name="Chen P.T."/>
            <person name="Zhang W."/>
            <person name="Slipinski A."/>
            <person name="Escalona H.E."/>
            <person name="Waterhouse R.M."/>
            <person name="Zwick A."/>
            <person name="Pang H."/>
        </authorList>
    </citation>
    <scope>NUCLEOTIDE SEQUENCE [LARGE SCALE GENOMIC DNA]</scope>
    <source>
        <strain evidence="2">SYSU2018</strain>
    </source>
</reference>
<organism evidence="2 3">
    <name type="scientific">Cryptolaemus montrouzieri</name>
    <dbReference type="NCBI Taxonomy" id="559131"/>
    <lineage>
        <taxon>Eukaryota</taxon>
        <taxon>Metazoa</taxon>
        <taxon>Ecdysozoa</taxon>
        <taxon>Arthropoda</taxon>
        <taxon>Hexapoda</taxon>
        <taxon>Insecta</taxon>
        <taxon>Pterygota</taxon>
        <taxon>Neoptera</taxon>
        <taxon>Endopterygota</taxon>
        <taxon>Coleoptera</taxon>
        <taxon>Polyphaga</taxon>
        <taxon>Cucujiformia</taxon>
        <taxon>Coccinelloidea</taxon>
        <taxon>Coccinellidae</taxon>
        <taxon>Scymninae</taxon>
        <taxon>Scymnini</taxon>
        <taxon>Cryptolaemus</taxon>
    </lineage>
</organism>
<dbReference type="EMBL" id="JABFTP020000144">
    <property type="protein sequence ID" value="KAL3282752.1"/>
    <property type="molecule type" value="Genomic_DNA"/>
</dbReference>
<protein>
    <submittedName>
        <fullName evidence="2">Uncharacterized protein</fullName>
    </submittedName>
</protein>
<evidence type="ECO:0000313" key="3">
    <source>
        <dbReference type="Proteomes" id="UP001516400"/>
    </source>
</evidence>
<feature type="region of interest" description="Disordered" evidence="1">
    <location>
        <begin position="1"/>
        <end position="29"/>
    </location>
</feature>
<evidence type="ECO:0000256" key="1">
    <source>
        <dbReference type="SAM" id="MobiDB-lite"/>
    </source>
</evidence>
<proteinExistence type="predicted"/>
<evidence type="ECO:0000313" key="2">
    <source>
        <dbReference type="EMBL" id="KAL3282752.1"/>
    </source>
</evidence>
<comment type="caution">
    <text evidence="2">The sequence shown here is derived from an EMBL/GenBank/DDBJ whole genome shotgun (WGS) entry which is preliminary data.</text>
</comment>
<accession>A0ABD2NW18</accession>
<name>A0ABD2NW18_9CUCU</name>
<feature type="non-terminal residue" evidence="2">
    <location>
        <position position="1"/>
    </location>
</feature>
<sequence>IQPREYNSKKAKCKMYGTAQGARSTKGARIRDADRRHAYEGQLHPSKTVRPVRHPPSIARSSLSALTGATTPHVLRYELD</sequence>
<keyword evidence="3" id="KW-1185">Reference proteome</keyword>
<dbReference type="Proteomes" id="UP001516400">
    <property type="component" value="Unassembled WGS sequence"/>
</dbReference>
<gene>
    <name evidence="2" type="ORF">HHI36_005919</name>
</gene>